<dbReference type="InterPro" id="IPR018656">
    <property type="entry name" value="DUF2087"/>
</dbReference>
<dbReference type="Proteomes" id="UP001205311">
    <property type="component" value="Unassembled WGS sequence"/>
</dbReference>
<gene>
    <name evidence="2" type="ORF">LX15_005227</name>
</gene>
<feature type="domain" description="DUF2087" evidence="1">
    <location>
        <begin position="31"/>
        <end position="81"/>
    </location>
</feature>
<organism evidence="2 3">
    <name type="scientific">Streptoalloteichus tenebrarius (strain ATCC 17920 / DSM 40477 / JCM 4838 / CBS 697.72 / NBRC 16177 / NCIMB 11028 / NRRL B-12390 / A12253. 1 / ISP 5477)</name>
    <name type="common">Streptomyces tenebrarius</name>
    <dbReference type="NCBI Taxonomy" id="1933"/>
    <lineage>
        <taxon>Bacteria</taxon>
        <taxon>Bacillati</taxon>
        <taxon>Actinomycetota</taxon>
        <taxon>Actinomycetes</taxon>
        <taxon>Pseudonocardiales</taxon>
        <taxon>Pseudonocardiaceae</taxon>
        <taxon>Streptoalloteichus</taxon>
    </lineage>
</organism>
<evidence type="ECO:0000313" key="3">
    <source>
        <dbReference type="Proteomes" id="UP001205311"/>
    </source>
</evidence>
<sequence length="85" mass="9595">MSDPSCAATAWPACPPSPRDGWPCSVTSRRARFETGVVYEEHAVNDRLRTWCDGGEVDHVTIRRHLVDAGILVRKDGRYWRPDEG</sequence>
<name>A0ABT1I126_STRSD</name>
<evidence type="ECO:0000259" key="1">
    <source>
        <dbReference type="Pfam" id="PF09860"/>
    </source>
</evidence>
<dbReference type="Pfam" id="PF09860">
    <property type="entry name" value="DUF2087"/>
    <property type="match status" value="1"/>
</dbReference>
<accession>A0ABT1I126</accession>
<comment type="caution">
    <text evidence="2">The sequence shown here is derived from an EMBL/GenBank/DDBJ whole genome shotgun (WGS) entry which is preliminary data.</text>
</comment>
<keyword evidence="3" id="KW-1185">Reference proteome</keyword>
<protein>
    <recommendedName>
        <fullName evidence="1">DUF2087 domain-containing protein</fullName>
    </recommendedName>
</protein>
<reference evidence="2 3" key="1">
    <citation type="submission" date="2022-06" db="EMBL/GenBank/DDBJ databases">
        <title>Genomic Encyclopedia of Archaeal and Bacterial Type Strains, Phase II (KMG-II): from individual species to whole genera.</title>
        <authorList>
            <person name="Goeker M."/>
        </authorList>
    </citation>
    <scope>NUCLEOTIDE SEQUENCE [LARGE SCALE GENOMIC DNA]</scope>
    <source>
        <strain evidence="2 3">DSM 40477</strain>
    </source>
</reference>
<proteinExistence type="predicted"/>
<dbReference type="EMBL" id="JAMTCP010000043">
    <property type="protein sequence ID" value="MCP2261501.1"/>
    <property type="molecule type" value="Genomic_DNA"/>
</dbReference>
<evidence type="ECO:0000313" key="2">
    <source>
        <dbReference type="EMBL" id="MCP2261501.1"/>
    </source>
</evidence>